<dbReference type="Proteomes" id="UP000019248">
    <property type="component" value="Unassembled WGS sequence"/>
</dbReference>
<dbReference type="PANTHER" id="PTHR10151:SF120">
    <property type="entry name" value="BIS(5'-ADENOSYL)-TRIPHOSPHATASE"/>
    <property type="match status" value="1"/>
</dbReference>
<dbReference type="CDD" id="cd16018">
    <property type="entry name" value="Enpp"/>
    <property type="match status" value="1"/>
</dbReference>
<name>W7DB25_9LIST</name>
<sequence length="424" mass="47319">MSVTHYLVVVSLDALGASDLDDLGELPTLAFLKENGAHVKRVTSIYPSLTYPAHTTIVTGHYPATHGIVNNTKIQPEKESPDWYWYRDAIKVPTLYDIAKKAGLKTAAFLWPVAARSSIDYNIAEIFPNRFWLNQIMVSLWGSSPGFLIDMNRKFGHLRRGIAQPELDDFLIAAVEDTIVRKKPNLTLAHFVDMDSMRHAYGVQSNEAKAALKRHDARLARIIAATKQNGTYDETTFIILGDHYQLDVHTALQLNVLFAEKGWQTLKETQIVAWHVYAKSCDGSCYIYMKEQGLASEVHELLKGIEGIETIYSQEEASQLGADQTCSFMLEAKAGYYFKDQAVGSLAQTISKEAIGSPDYYRAVHGYSPQKSDYATTLIAFGKGIREGVSMETGRLIDEAPTFARILNIDLLDTEGQVLEDILK</sequence>
<gene>
    <name evidence="1" type="ORF">PRIP_03373</name>
</gene>
<proteinExistence type="predicted"/>
<dbReference type="Gene3D" id="3.40.720.10">
    <property type="entry name" value="Alkaline Phosphatase, subunit A"/>
    <property type="match status" value="1"/>
</dbReference>
<reference evidence="1 2" key="1">
    <citation type="journal article" date="2014" name="Int. J. Syst. Evol. Microbiol.">
        <title>Listeria floridensis sp. nov., Listeria aquatica sp. nov., Listeria cornellensis sp. nov., Listeria riparia sp. nov. and Listeria grandensis sp. nov., from agricultural and natural environments.</title>
        <authorList>
            <person name="den Bakker H.C."/>
            <person name="Warchocki S."/>
            <person name="Wright E.M."/>
            <person name="Allred A.F."/>
            <person name="Ahlstrom C."/>
            <person name="Manuel C.S."/>
            <person name="Stasiewicz M.J."/>
            <person name="Burrell A."/>
            <person name="Roof S."/>
            <person name="Strawn L."/>
            <person name="Fortes E.D."/>
            <person name="Nightingale K.K."/>
            <person name="Kephart D."/>
            <person name="Wiedmann M."/>
        </authorList>
    </citation>
    <scope>NUCLEOTIDE SEQUENCE [LARGE SCALE GENOMIC DNA]</scope>
    <source>
        <strain evidence="1 2">FSL S10-1204</strain>
    </source>
</reference>
<organism evidence="1 2">
    <name type="scientific">Listeria riparia FSL S10-1204</name>
    <dbReference type="NCBI Taxonomy" id="1265816"/>
    <lineage>
        <taxon>Bacteria</taxon>
        <taxon>Bacillati</taxon>
        <taxon>Bacillota</taxon>
        <taxon>Bacilli</taxon>
        <taxon>Bacillales</taxon>
        <taxon>Listeriaceae</taxon>
        <taxon>Listeria</taxon>
    </lineage>
</organism>
<dbReference type="PATRIC" id="fig|1265816.5.peg.665"/>
<dbReference type="AlphaFoldDB" id="W7DB25"/>
<dbReference type="InterPro" id="IPR017850">
    <property type="entry name" value="Alkaline_phosphatase_core_sf"/>
</dbReference>
<dbReference type="GO" id="GO:0016787">
    <property type="term" value="F:hydrolase activity"/>
    <property type="evidence" value="ECO:0007669"/>
    <property type="project" value="UniProtKB-ARBA"/>
</dbReference>
<evidence type="ECO:0000313" key="1">
    <source>
        <dbReference type="EMBL" id="EUJ46432.1"/>
    </source>
</evidence>
<protein>
    <submittedName>
        <fullName evidence="1">Type I phosphodiesterase/nucleotide pyrophosphatase</fullName>
    </submittedName>
</protein>
<evidence type="ECO:0000313" key="2">
    <source>
        <dbReference type="Proteomes" id="UP000019248"/>
    </source>
</evidence>
<dbReference type="SUPFAM" id="SSF53649">
    <property type="entry name" value="Alkaline phosphatase-like"/>
    <property type="match status" value="1"/>
</dbReference>
<comment type="caution">
    <text evidence="1">The sequence shown here is derived from an EMBL/GenBank/DDBJ whole genome shotgun (WGS) entry which is preliminary data.</text>
</comment>
<accession>W7DB25</accession>
<dbReference type="InterPro" id="IPR002591">
    <property type="entry name" value="Phosphodiest/P_Trfase"/>
</dbReference>
<dbReference type="EMBL" id="AODL01000004">
    <property type="protein sequence ID" value="EUJ46432.1"/>
    <property type="molecule type" value="Genomic_DNA"/>
</dbReference>
<keyword evidence="2" id="KW-1185">Reference proteome</keyword>
<dbReference type="PANTHER" id="PTHR10151">
    <property type="entry name" value="ECTONUCLEOTIDE PYROPHOSPHATASE/PHOSPHODIESTERASE"/>
    <property type="match status" value="1"/>
</dbReference>
<dbReference type="Pfam" id="PF01663">
    <property type="entry name" value="Phosphodiest"/>
    <property type="match status" value="1"/>
</dbReference>